<keyword evidence="4" id="KW-1185">Reference proteome</keyword>
<evidence type="ECO:0000256" key="1">
    <source>
        <dbReference type="SAM" id="Phobius"/>
    </source>
</evidence>
<comment type="caution">
    <text evidence="3">The sequence shown here is derived from an EMBL/GenBank/DDBJ whole genome shotgun (WGS) entry which is preliminary data.</text>
</comment>
<protein>
    <recommendedName>
        <fullName evidence="2">DUF3955 domain-containing protein</fullName>
    </recommendedName>
</protein>
<feature type="transmembrane region" description="Helical" evidence="1">
    <location>
        <begin position="7"/>
        <end position="26"/>
    </location>
</feature>
<name>A0ABS4K9U4_9FIRM</name>
<dbReference type="InterPro" id="IPR025016">
    <property type="entry name" value="DUF3955"/>
</dbReference>
<dbReference type="Proteomes" id="UP001519306">
    <property type="component" value="Unassembled WGS sequence"/>
</dbReference>
<dbReference type="EMBL" id="JAGGLJ010000001">
    <property type="protein sequence ID" value="MBP2024539.1"/>
    <property type="molecule type" value="Genomic_DNA"/>
</dbReference>
<accession>A0ABS4K9U4</accession>
<organism evidence="3 4">
    <name type="scientific">Peptoniphilus stercorisuis</name>
    <dbReference type="NCBI Taxonomy" id="1436965"/>
    <lineage>
        <taxon>Bacteria</taxon>
        <taxon>Bacillati</taxon>
        <taxon>Bacillota</taxon>
        <taxon>Tissierellia</taxon>
        <taxon>Tissierellales</taxon>
        <taxon>Peptoniphilaceae</taxon>
        <taxon>Peptoniphilus</taxon>
    </lineage>
</organism>
<keyword evidence="1" id="KW-0812">Transmembrane</keyword>
<evidence type="ECO:0000313" key="4">
    <source>
        <dbReference type="Proteomes" id="UP001519306"/>
    </source>
</evidence>
<proteinExistence type="predicted"/>
<gene>
    <name evidence="3" type="ORF">J2Z71_000054</name>
</gene>
<evidence type="ECO:0000259" key="2">
    <source>
        <dbReference type="Pfam" id="PF13127"/>
    </source>
</evidence>
<sequence>MKKIIRFIPFILTAICFISYNIKGSYIDTNGFLIEPFFLIPMAYIFFFVGIILNIILLIKNLNK</sequence>
<feature type="domain" description="DUF3955" evidence="2">
    <location>
        <begin position="3"/>
        <end position="60"/>
    </location>
</feature>
<feature type="transmembrane region" description="Helical" evidence="1">
    <location>
        <begin position="38"/>
        <end position="59"/>
    </location>
</feature>
<keyword evidence="1" id="KW-1133">Transmembrane helix</keyword>
<reference evidence="3 4" key="1">
    <citation type="submission" date="2021-03" db="EMBL/GenBank/DDBJ databases">
        <title>Genomic Encyclopedia of Type Strains, Phase IV (KMG-IV): sequencing the most valuable type-strain genomes for metagenomic binning, comparative biology and taxonomic classification.</title>
        <authorList>
            <person name="Goeker M."/>
        </authorList>
    </citation>
    <scope>NUCLEOTIDE SEQUENCE [LARGE SCALE GENOMIC DNA]</scope>
    <source>
        <strain evidence="3 4">DSM 27563</strain>
    </source>
</reference>
<dbReference type="RefSeq" id="WP_210059844.1">
    <property type="nucleotide sequence ID" value="NZ_JAGGLJ010000001.1"/>
</dbReference>
<keyword evidence="1" id="KW-0472">Membrane</keyword>
<evidence type="ECO:0000313" key="3">
    <source>
        <dbReference type="EMBL" id="MBP2024539.1"/>
    </source>
</evidence>
<dbReference type="Pfam" id="PF13127">
    <property type="entry name" value="DUF3955"/>
    <property type="match status" value="1"/>
</dbReference>